<evidence type="ECO:0000259" key="1">
    <source>
        <dbReference type="Pfam" id="PF22917"/>
    </source>
</evidence>
<dbReference type="Pfam" id="PF22917">
    <property type="entry name" value="PRISE"/>
    <property type="match status" value="1"/>
</dbReference>
<feature type="domain" description="PRISE-like Rossmann-fold" evidence="1">
    <location>
        <begin position="29"/>
        <end position="316"/>
    </location>
</feature>
<reference evidence="2" key="1">
    <citation type="journal article" date="2020" name="Stud. Mycol.">
        <title>101 Dothideomycetes genomes: a test case for predicting lifestyles and emergence of pathogens.</title>
        <authorList>
            <person name="Haridas S."/>
            <person name="Albert R."/>
            <person name="Binder M."/>
            <person name="Bloem J."/>
            <person name="Labutti K."/>
            <person name="Salamov A."/>
            <person name="Andreopoulos B."/>
            <person name="Baker S."/>
            <person name="Barry K."/>
            <person name="Bills G."/>
            <person name="Bluhm B."/>
            <person name="Cannon C."/>
            <person name="Castanera R."/>
            <person name="Culley D."/>
            <person name="Daum C."/>
            <person name="Ezra D."/>
            <person name="Gonzalez J."/>
            <person name="Henrissat B."/>
            <person name="Kuo A."/>
            <person name="Liang C."/>
            <person name="Lipzen A."/>
            <person name="Lutzoni F."/>
            <person name="Magnuson J."/>
            <person name="Mondo S."/>
            <person name="Nolan M."/>
            <person name="Ohm R."/>
            <person name="Pangilinan J."/>
            <person name="Park H.-J."/>
            <person name="Ramirez L."/>
            <person name="Alfaro M."/>
            <person name="Sun H."/>
            <person name="Tritt A."/>
            <person name="Yoshinaga Y."/>
            <person name="Zwiers L.-H."/>
            <person name="Turgeon B."/>
            <person name="Goodwin S."/>
            <person name="Spatafora J."/>
            <person name="Crous P."/>
            <person name="Grigoriev I."/>
        </authorList>
    </citation>
    <scope>NUCLEOTIDE SEQUENCE</scope>
    <source>
        <strain evidence="2">CBS 119687</strain>
    </source>
</reference>
<dbReference type="CDD" id="cd08948">
    <property type="entry name" value="5beta-POR_like_SDR_a"/>
    <property type="match status" value="1"/>
</dbReference>
<dbReference type="InterPro" id="IPR055222">
    <property type="entry name" value="PRISE-like_Rossmann-fold"/>
</dbReference>
<evidence type="ECO:0000313" key="3">
    <source>
        <dbReference type="Proteomes" id="UP000799771"/>
    </source>
</evidence>
<dbReference type="RefSeq" id="XP_033525861.1">
    <property type="nucleotide sequence ID" value="XM_033662460.1"/>
</dbReference>
<sequence>MSSANQPLRQSGVYRNLPSFDPSLKGLKAIVCGASGISGFNTIRSLLDTPDRWSTVYALSRSKLSDNLLSLFTKEQASRIKHVSIDLGSSAEDIAKSLRDGDVSADYVFYYAYLPPKSDKNAMDPSQADELVEANVGPFKNFLNSLPLAGLKPKRILLQTGGKNYGVHIGRVRTPVVESDPQPRHLMPNFYYPQEDALKAFCKEHPETCWNVIRPAAIIGTTAHPSMNTFLIFAVYAAVQAQKGQPLDFPSDITTWQAEGCHSSARLTGFLSEWAILEDKCANQDFNAQDGGAMTWDRFFNELARWYGAPGVSPLTTDDAAFKIQTTAGGADAPLGYGPPLTIKSTFSYADWAADKANKAAWQELAKNSNGQLDADVFDGNMQDAPMADFVWANWGSLSMNKARRLGFCGFVDTLESVFEMFADTAKLGLLPEMKVDAARPLM</sequence>
<dbReference type="EMBL" id="ML977502">
    <property type="protein sequence ID" value="KAF2131474.1"/>
    <property type="molecule type" value="Genomic_DNA"/>
</dbReference>
<dbReference type="SUPFAM" id="SSF51735">
    <property type="entry name" value="NAD(P)-binding Rossmann-fold domains"/>
    <property type="match status" value="1"/>
</dbReference>
<evidence type="ECO:0000313" key="2">
    <source>
        <dbReference type="EMBL" id="KAF2131474.1"/>
    </source>
</evidence>
<organism evidence="2 3">
    <name type="scientific">Dothidotthia symphoricarpi CBS 119687</name>
    <dbReference type="NCBI Taxonomy" id="1392245"/>
    <lineage>
        <taxon>Eukaryota</taxon>
        <taxon>Fungi</taxon>
        <taxon>Dikarya</taxon>
        <taxon>Ascomycota</taxon>
        <taxon>Pezizomycotina</taxon>
        <taxon>Dothideomycetes</taxon>
        <taxon>Pleosporomycetidae</taxon>
        <taxon>Pleosporales</taxon>
        <taxon>Dothidotthiaceae</taxon>
        <taxon>Dothidotthia</taxon>
    </lineage>
</organism>
<dbReference type="Gene3D" id="3.40.50.720">
    <property type="entry name" value="NAD(P)-binding Rossmann-like Domain"/>
    <property type="match status" value="1"/>
</dbReference>
<dbReference type="PANTHER" id="PTHR32487:SF29">
    <property type="entry name" value="NAD-DEPENDENT EPIMERASE_DEHYDRATASE DOMAIN-CONTAINING PROTEIN"/>
    <property type="match status" value="1"/>
</dbReference>
<dbReference type="PANTHER" id="PTHR32487">
    <property type="entry name" value="3-OXO-DELTA(4,5)-STEROID 5-BETA-REDUCTASE"/>
    <property type="match status" value="1"/>
</dbReference>
<dbReference type="Proteomes" id="UP000799771">
    <property type="component" value="Unassembled WGS sequence"/>
</dbReference>
<dbReference type="OrthoDB" id="1731983at2759"/>
<dbReference type="InterPro" id="IPR036291">
    <property type="entry name" value="NAD(P)-bd_dom_sf"/>
</dbReference>
<keyword evidence="3" id="KW-1185">Reference proteome</keyword>
<gene>
    <name evidence="2" type="ORF">P153DRAFT_196104</name>
</gene>
<proteinExistence type="predicted"/>
<dbReference type="GeneID" id="54402892"/>
<dbReference type="AlphaFoldDB" id="A0A6A6AKN1"/>
<name>A0A6A6AKN1_9PLEO</name>
<accession>A0A6A6AKN1</accession>
<protein>
    <recommendedName>
        <fullName evidence="1">PRISE-like Rossmann-fold domain-containing protein</fullName>
    </recommendedName>
</protein>